<keyword evidence="2" id="KW-1185">Reference proteome</keyword>
<dbReference type="Proteomes" id="UP001054945">
    <property type="component" value="Unassembled WGS sequence"/>
</dbReference>
<dbReference type="AlphaFoldDB" id="A0AAV4UM36"/>
<evidence type="ECO:0000313" key="1">
    <source>
        <dbReference type="EMBL" id="GIY58530.1"/>
    </source>
</evidence>
<gene>
    <name evidence="1" type="ORF">CEXT_479101</name>
</gene>
<organism evidence="1 2">
    <name type="scientific">Caerostris extrusa</name>
    <name type="common">Bark spider</name>
    <name type="synonym">Caerostris bankana</name>
    <dbReference type="NCBI Taxonomy" id="172846"/>
    <lineage>
        <taxon>Eukaryota</taxon>
        <taxon>Metazoa</taxon>
        <taxon>Ecdysozoa</taxon>
        <taxon>Arthropoda</taxon>
        <taxon>Chelicerata</taxon>
        <taxon>Arachnida</taxon>
        <taxon>Araneae</taxon>
        <taxon>Araneomorphae</taxon>
        <taxon>Entelegynae</taxon>
        <taxon>Araneoidea</taxon>
        <taxon>Araneidae</taxon>
        <taxon>Caerostris</taxon>
    </lineage>
</organism>
<comment type="caution">
    <text evidence="1">The sequence shown here is derived from an EMBL/GenBank/DDBJ whole genome shotgun (WGS) entry which is preliminary data.</text>
</comment>
<accession>A0AAV4UM36</accession>
<evidence type="ECO:0000313" key="2">
    <source>
        <dbReference type="Proteomes" id="UP001054945"/>
    </source>
</evidence>
<proteinExistence type="predicted"/>
<protein>
    <submittedName>
        <fullName evidence="1">Uncharacterized protein</fullName>
    </submittedName>
</protein>
<sequence length="142" mass="16463">MTDSVEKKEFNILSLIYPDVSKDYSTPLKFPAPFPAATKTLRTRNTKINFQTTLRHSSLLTPSLYNSLKLYDKLKTHIFFHDHYTRRTFFPPRKIFRNDSMVTAFGAPHLCCRKFTPFPPPFIGGLNRSQPSLNSDLRGHKQ</sequence>
<dbReference type="EMBL" id="BPLR01013073">
    <property type="protein sequence ID" value="GIY58530.1"/>
    <property type="molecule type" value="Genomic_DNA"/>
</dbReference>
<name>A0AAV4UM36_CAEEX</name>
<reference evidence="1 2" key="1">
    <citation type="submission" date="2021-06" db="EMBL/GenBank/DDBJ databases">
        <title>Caerostris extrusa draft genome.</title>
        <authorList>
            <person name="Kono N."/>
            <person name="Arakawa K."/>
        </authorList>
    </citation>
    <scope>NUCLEOTIDE SEQUENCE [LARGE SCALE GENOMIC DNA]</scope>
</reference>